<dbReference type="AlphaFoldDB" id="A0A399E1A6"/>
<dbReference type="GO" id="GO:0003735">
    <property type="term" value="F:structural constituent of ribosome"/>
    <property type="evidence" value="ECO:0007669"/>
    <property type="project" value="InterPro"/>
</dbReference>
<evidence type="ECO:0000256" key="4">
    <source>
        <dbReference type="HAMAP-Rule" id="MF_01366"/>
    </source>
</evidence>
<dbReference type="HAMAP" id="MF_01366">
    <property type="entry name" value="Ribosomal_uL13"/>
    <property type="match status" value="1"/>
</dbReference>
<dbReference type="SUPFAM" id="SSF52161">
    <property type="entry name" value="Ribosomal protein L13"/>
    <property type="match status" value="1"/>
</dbReference>
<gene>
    <name evidence="4 6 7" type="primary">rplM</name>
    <name evidence="7" type="ORF">Mcate_00864</name>
</gene>
<dbReference type="GO" id="GO:0017148">
    <property type="term" value="P:negative regulation of translation"/>
    <property type="evidence" value="ECO:0007669"/>
    <property type="project" value="TreeGrafter"/>
</dbReference>
<evidence type="ECO:0000256" key="1">
    <source>
        <dbReference type="ARBA" id="ARBA00006227"/>
    </source>
</evidence>
<dbReference type="Proteomes" id="UP000266089">
    <property type="component" value="Unassembled WGS sequence"/>
</dbReference>
<dbReference type="Pfam" id="PF00572">
    <property type="entry name" value="Ribosomal_L13"/>
    <property type="match status" value="1"/>
</dbReference>
<organism evidence="7 8">
    <name type="scientific">Meiothermus taiwanensis</name>
    <dbReference type="NCBI Taxonomy" id="172827"/>
    <lineage>
        <taxon>Bacteria</taxon>
        <taxon>Thermotogati</taxon>
        <taxon>Deinococcota</taxon>
        <taxon>Deinococci</taxon>
        <taxon>Thermales</taxon>
        <taxon>Thermaceae</taxon>
        <taxon>Meiothermus</taxon>
    </lineage>
</organism>
<evidence type="ECO:0000256" key="2">
    <source>
        <dbReference type="ARBA" id="ARBA00022980"/>
    </source>
</evidence>
<dbReference type="InterPro" id="IPR023563">
    <property type="entry name" value="Ribosomal_uL13_CS"/>
</dbReference>
<dbReference type="InterPro" id="IPR005823">
    <property type="entry name" value="Ribosomal_uL13_bac-type"/>
</dbReference>
<comment type="function">
    <text evidence="4 6">This protein is one of the early assembly proteins of the 50S ribosomal subunit, although it is not seen to bind rRNA by itself. It is important during the early stages of 50S assembly.</text>
</comment>
<evidence type="ECO:0000313" key="7">
    <source>
        <dbReference type="EMBL" id="RIH78407.1"/>
    </source>
</evidence>
<name>A0A399E1A6_9DEIN</name>
<keyword evidence="2 4" id="KW-0689">Ribosomal protein</keyword>
<keyword evidence="3 4" id="KW-0687">Ribonucleoprotein</keyword>
<dbReference type="GO" id="GO:0006412">
    <property type="term" value="P:translation"/>
    <property type="evidence" value="ECO:0007669"/>
    <property type="project" value="UniProtKB-UniRule"/>
</dbReference>
<dbReference type="InterPro" id="IPR036899">
    <property type="entry name" value="Ribosomal_uL13_sf"/>
</dbReference>
<dbReference type="GO" id="GO:0022625">
    <property type="term" value="C:cytosolic large ribosomal subunit"/>
    <property type="evidence" value="ECO:0007669"/>
    <property type="project" value="TreeGrafter"/>
</dbReference>
<evidence type="ECO:0000313" key="8">
    <source>
        <dbReference type="Proteomes" id="UP000266089"/>
    </source>
</evidence>
<dbReference type="PROSITE" id="PS00783">
    <property type="entry name" value="RIBOSOMAL_L13"/>
    <property type="match status" value="1"/>
</dbReference>
<evidence type="ECO:0000256" key="6">
    <source>
        <dbReference type="RuleBase" id="RU003878"/>
    </source>
</evidence>
<protein>
    <recommendedName>
        <fullName evidence="4">Large ribosomal subunit protein uL13</fullName>
    </recommendedName>
</protein>
<dbReference type="RefSeq" id="WP_036196831.1">
    <property type="nucleotide sequence ID" value="NZ_JBHSXZ010000002.1"/>
</dbReference>
<comment type="caution">
    <text evidence="7">The sequence shown here is derived from an EMBL/GenBank/DDBJ whole genome shotgun (WGS) entry which is preliminary data.</text>
</comment>
<dbReference type="PANTHER" id="PTHR11545:SF2">
    <property type="entry name" value="LARGE RIBOSOMAL SUBUNIT PROTEIN UL13M"/>
    <property type="match status" value="1"/>
</dbReference>
<dbReference type="Gene3D" id="3.90.1180.10">
    <property type="entry name" value="Ribosomal protein L13"/>
    <property type="match status" value="1"/>
</dbReference>
<dbReference type="PANTHER" id="PTHR11545">
    <property type="entry name" value="RIBOSOMAL PROTEIN L13"/>
    <property type="match status" value="1"/>
</dbReference>
<dbReference type="CDD" id="cd00392">
    <property type="entry name" value="Ribosomal_L13"/>
    <property type="match status" value="1"/>
</dbReference>
<accession>A0A399E1A6</accession>
<evidence type="ECO:0000256" key="5">
    <source>
        <dbReference type="RuleBase" id="RU003877"/>
    </source>
</evidence>
<evidence type="ECO:0000256" key="3">
    <source>
        <dbReference type="ARBA" id="ARBA00023274"/>
    </source>
</evidence>
<sequence length="146" mass="15813">METAVFKTYVPEPKEPGWVLIDAAGQPIGRVASKIAAILRGKHKPDFTPNMAMGDCVVVINADKVVLTGSKPRTKVYTRYSGYPGGLKRTVAAVMLAEKPVKAVERAVKGMLPKGTLGNIMFRRLKVYAGATHPHAAQKPVKMEVE</sequence>
<comment type="subunit">
    <text evidence="4">Part of the 50S ribosomal subunit.</text>
</comment>
<dbReference type="PIRSF" id="PIRSF002181">
    <property type="entry name" value="Ribosomal_L13"/>
    <property type="match status" value="1"/>
</dbReference>
<comment type="similarity">
    <text evidence="1 4 5">Belongs to the universal ribosomal protein uL13 family.</text>
</comment>
<dbReference type="InterPro" id="IPR005822">
    <property type="entry name" value="Ribosomal_uL13"/>
</dbReference>
<proteinExistence type="inferred from homology"/>
<reference evidence="7 8" key="1">
    <citation type="submission" date="2018-08" db="EMBL/GenBank/DDBJ databases">
        <title>Meiothermus cateniformans JCM 15151 genome sequencing project.</title>
        <authorList>
            <person name="Da Costa M.S."/>
            <person name="Albuquerque L."/>
            <person name="Raposo P."/>
            <person name="Froufe H.J.C."/>
            <person name="Barroso C.S."/>
            <person name="Egas C."/>
        </authorList>
    </citation>
    <scope>NUCLEOTIDE SEQUENCE [LARGE SCALE GENOMIC DNA]</scope>
    <source>
        <strain evidence="7 8">JCM 15151</strain>
    </source>
</reference>
<dbReference type="GO" id="GO:0003729">
    <property type="term" value="F:mRNA binding"/>
    <property type="evidence" value="ECO:0007669"/>
    <property type="project" value="TreeGrafter"/>
</dbReference>
<dbReference type="OrthoDB" id="9801330at2"/>
<dbReference type="NCBIfam" id="TIGR01066">
    <property type="entry name" value="rplM_bact"/>
    <property type="match status" value="1"/>
</dbReference>
<dbReference type="EMBL" id="QWKX01000015">
    <property type="protein sequence ID" value="RIH78407.1"/>
    <property type="molecule type" value="Genomic_DNA"/>
</dbReference>